<dbReference type="GO" id="GO:0016020">
    <property type="term" value="C:membrane"/>
    <property type="evidence" value="ECO:0007669"/>
    <property type="project" value="UniProtKB-SubCell"/>
</dbReference>
<organism evidence="9 10">
    <name type="scientific">Colletotrichum kahawae</name>
    <name type="common">Coffee berry disease fungus</name>
    <dbReference type="NCBI Taxonomy" id="34407"/>
    <lineage>
        <taxon>Eukaryota</taxon>
        <taxon>Fungi</taxon>
        <taxon>Dikarya</taxon>
        <taxon>Ascomycota</taxon>
        <taxon>Pezizomycotina</taxon>
        <taxon>Sordariomycetes</taxon>
        <taxon>Hypocreomycetidae</taxon>
        <taxon>Glomerellales</taxon>
        <taxon>Glomerellaceae</taxon>
        <taxon>Colletotrichum</taxon>
        <taxon>Colletotrichum gloeosporioides species complex</taxon>
    </lineage>
</organism>
<dbReference type="AlphaFoldDB" id="A0AAD9YRV8"/>
<keyword evidence="9" id="KW-0413">Isomerase</keyword>
<name>A0AAD9YRV8_COLKA</name>
<keyword evidence="2 7" id="KW-0812">Transmembrane</keyword>
<dbReference type="Pfam" id="PF20684">
    <property type="entry name" value="Fung_rhodopsin"/>
    <property type="match status" value="1"/>
</dbReference>
<evidence type="ECO:0000313" key="9">
    <source>
        <dbReference type="EMBL" id="KAK2774044.1"/>
    </source>
</evidence>
<comment type="subcellular location">
    <subcellularLocation>
        <location evidence="1">Membrane</location>
        <topology evidence="1">Multi-pass membrane protein</topology>
    </subcellularLocation>
</comment>
<dbReference type="InterPro" id="IPR052337">
    <property type="entry name" value="SAT4-like"/>
</dbReference>
<feature type="compositionally biased region" description="Polar residues" evidence="6">
    <location>
        <begin position="343"/>
        <end position="355"/>
    </location>
</feature>
<evidence type="ECO:0000256" key="7">
    <source>
        <dbReference type="SAM" id="Phobius"/>
    </source>
</evidence>
<evidence type="ECO:0000256" key="4">
    <source>
        <dbReference type="ARBA" id="ARBA00023136"/>
    </source>
</evidence>
<protein>
    <submittedName>
        <fullName evidence="9">3-beta hydroxysteroid dehydrogenase isomerase family protein</fullName>
    </submittedName>
</protein>
<feature type="transmembrane region" description="Helical" evidence="7">
    <location>
        <begin position="224"/>
        <end position="243"/>
    </location>
</feature>
<proteinExistence type="inferred from homology"/>
<feature type="transmembrane region" description="Helical" evidence="7">
    <location>
        <begin position="32"/>
        <end position="49"/>
    </location>
</feature>
<evidence type="ECO:0000259" key="8">
    <source>
        <dbReference type="Pfam" id="PF20684"/>
    </source>
</evidence>
<reference evidence="9" key="1">
    <citation type="submission" date="2023-02" db="EMBL/GenBank/DDBJ databases">
        <title>Colletotrichum kahawae CIFC_Que2 genome sequencing and assembly.</title>
        <authorList>
            <person name="Baroncelli R."/>
        </authorList>
    </citation>
    <scope>NUCLEOTIDE SEQUENCE</scope>
    <source>
        <strain evidence="9">CIFC_Que2</strain>
    </source>
</reference>
<accession>A0AAD9YRV8</accession>
<feature type="transmembrane region" description="Helical" evidence="7">
    <location>
        <begin position="70"/>
        <end position="87"/>
    </location>
</feature>
<gene>
    <name evidence="9" type="ORF">CKAH01_13267</name>
</gene>
<sequence>MAQEAGPVGAFPPPPGRVPNFAQPEDLGRTNLVVGLAVMAGLTTIMFGLRSYSKMALNTHWYTEDLSGGFRALCVVICSWIATVAHYGEGYHEWEVTKEAYKEVLRWLYIGSILYCPAAYLTKATLLLLGARVFAVYERVSRGVFTFIYVLLFCYTPIMMLKVLVCIPVAATWDSDIKPANCLNQRKVFISDMCLGVFTDIIILLLPLVMTFSLRLPFWTKVKVVALLSAGGIATAVSIFRLYKSILFLEPSDRTEGFVLLDITTALELSIGLVCACLPTINLLIQKKLDVREFSPNRPRTGHSRIRKRGRALLDWSFGTPWTANTLSSRGRSLKTQRETLKHPSTLSRTNSDDNWSYDPRATSIDGRREGWLKQAQGIKQQYDLEAFPVQAGPIREIQKDWNEAWNQRLPPNQEPRIEEVMVGEVHVRDRSS</sequence>
<keyword evidence="4 7" id="KW-0472">Membrane</keyword>
<dbReference type="Proteomes" id="UP001281614">
    <property type="component" value="Unassembled WGS sequence"/>
</dbReference>
<evidence type="ECO:0000256" key="1">
    <source>
        <dbReference type="ARBA" id="ARBA00004141"/>
    </source>
</evidence>
<evidence type="ECO:0000256" key="2">
    <source>
        <dbReference type="ARBA" id="ARBA00022692"/>
    </source>
</evidence>
<feature type="domain" description="Rhodopsin" evidence="8">
    <location>
        <begin position="49"/>
        <end position="286"/>
    </location>
</feature>
<keyword evidence="10" id="KW-1185">Reference proteome</keyword>
<dbReference type="InterPro" id="IPR049326">
    <property type="entry name" value="Rhodopsin_dom_fungi"/>
</dbReference>
<feature type="region of interest" description="Disordered" evidence="6">
    <location>
        <begin position="329"/>
        <end position="361"/>
    </location>
</feature>
<feature type="transmembrane region" description="Helical" evidence="7">
    <location>
        <begin position="147"/>
        <end position="170"/>
    </location>
</feature>
<dbReference type="GO" id="GO:0016853">
    <property type="term" value="F:isomerase activity"/>
    <property type="evidence" value="ECO:0007669"/>
    <property type="project" value="UniProtKB-KW"/>
</dbReference>
<evidence type="ECO:0000256" key="6">
    <source>
        <dbReference type="SAM" id="MobiDB-lite"/>
    </source>
</evidence>
<dbReference type="PANTHER" id="PTHR33048">
    <property type="entry name" value="PTH11-LIKE INTEGRAL MEMBRANE PROTEIN (AFU_ORTHOLOGUE AFUA_5G11245)"/>
    <property type="match status" value="1"/>
</dbReference>
<evidence type="ECO:0000256" key="3">
    <source>
        <dbReference type="ARBA" id="ARBA00022989"/>
    </source>
</evidence>
<dbReference type="PANTHER" id="PTHR33048:SF108">
    <property type="entry name" value="INTEGRAL MEMBRANE PROTEIN"/>
    <property type="match status" value="1"/>
</dbReference>
<feature type="transmembrane region" description="Helical" evidence="7">
    <location>
        <begin position="190"/>
        <end position="212"/>
    </location>
</feature>
<feature type="transmembrane region" description="Helical" evidence="7">
    <location>
        <begin position="107"/>
        <end position="135"/>
    </location>
</feature>
<comment type="similarity">
    <text evidence="5">Belongs to the SAT4 family.</text>
</comment>
<keyword evidence="3 7" id="KW-1133">Transmembrane helix</keyword>
<comment type="caution">
    <text evidence="9">The sequence shown here is derived from an EMBL/GenBank/DDBJ whole genome shotgun (WGS) entry which is preliminary data.</text>
</comment>
<feature type="transmembrane region" description="Helical" evidence="7">
    <location>
        <begin position="263"/>
        <end position="285"/>
    </location>
</feature>
<dbReference type="EMBL" id="VYYT01000049">
    <property type="protein sequence ID" value="KAK2774044.1"/>
    <property type="molecule type" value="Genomic_DNA"/>
</dbReference>
<evidence type="ECO:0000256" key="5">
    <source>
        <dbReference type="ARBA" id="ARBA00038359"/>
    </source>
</evidence>
<evidence type="ECO:0000313" key="10">
    <source>
        <dbReference type="Proteomes" id="UP001281614"/>
    </source>
</evidence>